<reference evidence="1" key="1">
    <citation type="journal article" date="2022" name="bioRxiv">
        <title>Sequencing and chromosome-scale assembly of the giantPleurodeles waltlgenome.</title>
        <authorList>
            <person name="Brown T."/>
            <person name="Elewa A."/>
            <person name="Iarovenko S."/>
            <person name="Subramanian E."/>
            <person name="Araus A.J."/>
            <person name="Petzold A."/>
            <person name="Susuki M."/>
            <person name="Suzuki K.-i.T."/>
            <person name="Hayashi T."/>
            <person name="Toyoda A."/>
            <person name="Oliveira C."/>
            <person name="Osipova E."/>
            <person name="Leigh N.D."/>
            <person name="Simon A."/>
            <person name="Yun M.H."/>
        </authorList>
    </citation>
    <scope>NUCLEOTIDE SEQUENCE</scope>
    <source>
        <strain evidence="1">20211129_DDA</strain>
        <tissue evidence="1">Liver</tissue>
    </source>
</reference>
<name>A0AAV7T1M1_PLEWA</name>
<protein>
    <submittedName>
        <fullName evidence="1">Uncharacterized protein</fullName>
    </submittedName>
</protein>
<dbReference type="AlphaFoldDB" id="A0AAV7T1M1"/>
<comment type="caution">
    <text evidence="1">The sequence shown here is derived from an EMBL/GenBank/DDBJ whole genome shotgun (WGS) entry which is preliminary data.</text>
</comment>
<evidence type="ECO:0000313" key="2">
    <source>
        <dbReference type="Proteomes" id="UP001066276"/>
    </source>
</evidence>
<evidence type="ECO:0000313" key="1">
    <source>
        <dbReference type="EMBL" id="KAJ1170236.1"/>
    </source>
</evidence>
<sequence length="114" mass="12994">MPLRSKVHAVNAIIRPTMTYASPVWRGWKPEYRKPLQTLQNKALGIATSAPCFAKTADLHRDLGIETLDDHLRKLNVKFYKGLDQKENPLIKKLADISAKPFDRYPLPITALTR</sequence>
<dbReference type="Proteomes" id="UP001066276">
    <property type="component" value="Chromosome 4_1"/>
</dbReference>
<keyword evidence="2" id="KW-1185">Reference proteome</keyword>
<organism evidence="1 2">
    <name type="scientific">Pleurodeles waltl</name>
    <name type="common">Iberian ribbed newt</name>
    <dbReference type="NCBI Taxonomy" id="8319"/>
    <lineage>
        <taxon>Eukaryota</taxon>
        <taxon>Metazoa</taxon>
        <taxon>Chordata</taxon>
        <taxon>Craniata</taxon>
        <taxon>Vertebrata</taxon>
        <taxon>Euteleostomi</taxon>
        <taxon>Amphibia</taxon>
        <taxon>Batrachia</taxon>
        <taxon>Caudata</taxon>
        <taxon>Salamandroidea</taxon>
        <taxon>Salamandridae</taxon>
        <taxon>Pleurodelinae</taxon>
        <taxon>Pleurodeles</taxon>
    </lineage>
</organism>
<accession>A0AAV7T1M1</accession>
<dbReference type="EMBL" id="JANPWB010000007">
    <property type="protein sequence ID" value="KAJ1170236.1"/>
    <property type="molecule type" value="Genomic_DNA"/>
</dbReference>
<proteinExistence type="predicted"/>
<gene>
    <name evidence="1" type="ORF">NDU88_002117</name>
</gene>